<feature type="transmembrane region" description="Helical" evidence="1">
    <location>
        <begin position="79"/>
        <end position="101"/>
    </location>
</feature>
<dbReference type="GO" id="GO:0042834">
    <property type="term" value="F:peptidoglycan binding"/>
    <property type="evidence" value="ECO:0007669"/>
    <property type="project" value="InterPro"/>
</dbReference>
<dbReference type="SUPFAM" id="SSF110997">
    <property type="entry name" value="Sporulation related repeat"/>
    <property type="match status" value="1"/>
</dbReference>
<dbReference type="Pfam" id="PF05036">
    <property type="entry name" value="SPOR"/>
    <property type="match status" value="1"/>
</dbReference>
<keyword evidence="1" id="KW-1133">Transmembrane helix</keyword>
<dbReference type="AlphaFoldDB" id="A0A1G1KR87"/>
<dbReference type="PROSITE" id="PS51724">
    <property type="entry name" value="SPOR"/>
    <property type="match status" value="1"/>
</dbReference>
<evidence type="ECO:0000256" key="1">
    <source>
        <dbReference type="SAM" id="Phobius"/>
    </source>
</evidence>
<dbReference type="Proteomes" id="UP000178187">
    <property type="component" value="Unassembled WGS sequence"/>
</dbReference>
<organism evidence="3 4">
    <name type="scientific">Candidatus Danuiimicrobium aquiferis</name>
    <dbReference type="NCBI Taxonomy" id="1801832"/>
    <lineage>
        <taxon>Bacteria</taxon>
        <taxon>Pseudomonadati</taxon>
        <taxon>Candidatus Omnitrophota</taxon>
        <taxon>Candidatus Danuiimicrobium</taxon>
    </lineage>
</organism>
<comment type="caution">
    <text evidence="3">The sequence shown here is derived from an EMBL/GenBank/DDBJ whole genome shotgun (WGS) entry which is preliminary data.</text>
</comment>
<sequence length="279" mass="31169">MSTLNEKEIQEKLYGKYLKGTMPVSEKQESISLRPTVEKPAEPNVVHVDLNRVWENAVKVFPTILQETTKFLQQVPWRFVGVLAGAVITAIVFIQLISFTLDKISGIFSHAKSKKQTVSESTESAGSKVLSSFSRADLHKKSDALEKKVKNELETKAVTSEVVSSHEASLPESDSVNSGLPVTSQTAVSDGSVARKQKFYAVQICTYQKEADAQKLSGVLKGLNFSPFFRKVDMPQQGTFYYEVYLGRSEDYVSAKAQLEDFKQTELFQKFSDSFIRSL</sequence>
<dbReference type="Gene3D" id="3.30.70.1070">
    <property type="entry name" value="Sporulation related repeat"/>
    <property type="match status" value="1"/>
</dbReference>
<evidence type="ECO:0000259" key="2">
    <source>
        <dbReference type="PROSITE" id="PS51724"/>
    </source>
</evidence>
<name>A0A1G1KR87_9BACT</name>
<dbReference type="InterPro" id="IPR036680">
    <property type="entry name" value="SPOR-like_sf"/>
</dbReference>
<keyword evidence="1" id="KW-0812">Transmembrane</keyword>
<dbReference type="InterPro" id="IPR007730">
    <property type="entry name" value="SPOR-like_dom"/>
</dbReference>
<dbReference type="EMBL" id="MHFR01000063">
    <property type="protein sequence ID" value="OGW95423.1"/>
    <property type="molecule type" value="Genomic_DNA"/>
</dbReference>
<evidence type="ECO:0000313" key="3">
    <source>
        <dbReference type="EMBL" id="OGW95423.1"/>
    </source>
</evidence>
<reference evidence="3 4" key="1">
    <citation type="journal article" date="2016" name="Nat. Commun.">
        <title>Thousands of microbial genomes shed light on interconnected biogeochemical processes in an aquifer system.</title>
        <authorList>
            <person name="Anantharaman K."/>
            <person name="Brown C.T."/>
            <person name="Hug L.A."/>
            <person name="Sharon I."/>
            <person name="Castelle C.J."/>
            <person name="Probst A.J."/>
            <person name="Thomas B.C."/>
            <person name="Singh A."/>
            <person name="Wilkins M.J."/>
            <person name="Karaoz U."/>
            <person name="Brodie E.L."/>
            <person name="Williams K.H."/>
            <person name="Hubbard S.S."/>
            <person name="Banfield J.F."/>
        </authorList>
    </citation>
    <scope>NUCLEOTIDE SEQUENCE [LARGE SCALE GENOMIC DNA]</scope>
</reference>
<gene>
    <name evidence="3" type="ORF">A3G33_10625</name>
</gene>
<proteinExistence type="predicted"/>
<evidence type="ECO:0000313" key="4">
    <source>
        <dbReference type="Proteomes" id="UP000178187"/>
    </source>
</evidence>
<feature type="domain" description="SPOR" evidence="2">
    <location>
        <begin position="194"/>
        <end position="278"/>
    </location>
</feature>
<keyword evidence="1" id="KW-0472">Membrane</keyword>
<protein>
    <recommendedName>
        <fullName evidence="2">SPOR domain-containing protein</fullName>
    </recommendedName>
</protein>
<accession>A0A1G1KR87</accession>